<dbReference type="GO" id="GO:0006811">
    <property type="term" value="P:monoatomic ion transport"/>
    <property type="evidence" value="ECO:0007669"/>
    <property type="project" value="InterPro"/>
</dbReference>
<reference evidence="1" key="1">
    <citation type="journal article" date="2021" name="Sci. Adv.">
        <title>The American lobster genome reveals insights on longevity, neural, and immune adaptations.</title>
        <authorList>
            <person name="Polinski J.M."/>
            <person name="Zimin A.V."/>
            <person name="Clark K.F."/>
            <person name="Kohn A.B."/>
            <person name="Sadowski N."/>
            <person name="Timp W."/>
            <person name="Ptitsyn A."/>
            <person name="Khanna P."/>
            <person name="Romanova D.Y."/>
            <person name="Williams P."/>
            <person name="Greenwood S.J."/>
            <person name="Moroz L.L."/>
            <person name="Walt D.R."/>
            <person name="Bodnar A.G."/>
        </authorList>
    </citation>
    <scope>NUCLEOTIDE SEQUENCE</scope>
    <source>
        <strain evidence="1">GMGI-L3</strain>
    </source>
</reference>
<comment type="caution">
    <text evidence="1">The sequence shown here is derived from an EMBL/GenBank/DDBJ whole genome shotgun (WGS) entry which is preliminary data.</text>
</comment>
<dbReference type="SUPFAM" id="SSF90112">
    <property type="entry name" value="Neurotransmitter-gated ion-channel transmembrane pore"/>
    <property type="match status" value="1"/>
</dbReference>
<evidence type="ECO:0000313" key="2">
    <source>
        <dbReference type="Proteomes" id="UP000747542"/>
    </source>
</evidence>
<dbReference type="AlphaFoldDB" id="A0A8J5N838"/>
<name>A0A8J5N838_HOMAM</name>
<keyword evidence="2" id="KW-1185">Reference proteome</keyword>
<gene>
    <name evidence="1" type="ORF">Hamer_G022725</name>
</gene>
<keyword evidence="1" id="KW-0675">Receptor</keyword>
<evidence type="ECO:0000313" key="1">
    <source>
        <dbReference type="EMBL" id="KAG7175595.1"/>
    </source>
</evidence>
<proteinExistence type="predicted"/>
<dbReference type="InterPro" id="IPR036719">
    <property type="entry name" value="Neuro-gated_channel_TM_sf"/>
</dbReference>
<protein>
    <submittedName>
        <fullName evidence="1">Putative nicotinic acetylcholine receptor alpha 10-like</fullName>
    </submittedName>
</protein>
<dbReference type="GO" id="GO:0016020">
    <property type="term" value="C:membrane"/>
    <property type="evidence" value="ECO:0007669"/>
    <property type="project" value="InterPro"/>
</dbReference>
<dbReference type="Proteomes" id="UP000747542">
    <property type="component" value="Unassembled WGS sequence"/>
</dbReference>
<organism evidence="1 2">
    <name type="scientific">Homarus americanus</name>
    <name type="common">American lobster</name>
    <dbReference type="NCBI Taxonomy" id="6706"/>
    <lineage>
        <taxon>Eukaryota</taxon>
        <taxon>Metazoa</taxon>
        <taxon>Ecdysozoa</taxon>
        <taxon>Arthropoda</taxon>
        <taxon>Crustacea</taxon>
        <taxon>Multicrustacea</taxon>
        <taxon>Malacostraca</taxon>
        <taxon>Eumalacostraca</taxon>
        <taxon>Eucarida</taxon>
        <taxon>Decapoda</taxon>
        <taxon>Pleocyemata</taxon>
        <taxon>Astacidea</taxon>
        <taxon>Nephropoidea</taxon>
        <taxon>Nephropidae</taxon>
        <taxon>Homarus</taxon>
    </lineage>
</organism>
<sequence length="203" mass="23642">MRGREVPSFVKKVVFSYMAKMMCIRLDIPDPMGGQGHKFTNMNHQGEGYPGYREFGPSHLEMSDRLLDPEVKCENGGIPPSRLTGGVHSQHSTSCPAAHPCLDTFERHFIRVLNKVYQTIEKNEIRLAEQDRRDTIKLEWQQVALIPLVDFHHRYHQLHFWHHVYVTAHQALHHVVRHSPVHHQDTSPYSEVFQPIIKLFPML</sequence>
<dbReference type="EMBL" id="JAHLQT010005387">
    <property type="protein sequence ID" value="KAG7175595.1"/>
    <property type="molecule type" value="Genomic_DNA"/>
</dbReference>
<accession>A0A8J5N838</accession>